<evidence type="ECO:0000259" key="1">
    <source>
        <dbReference type="Pfam" id="PF00561"/>
    </source>
</evidence>
<dbReference type="AlphaFoldDB" id="A0A4R0GCD8"/>
<dbReference type="Gene3D" id="3.40.50.1820">
    <property type="entry name" value="alpha/beta hydrolase"/>
    <property type="match status" value="1"/>
</dbReference>
<dbReference type="InterPro" id="IPR026968">
    <property type="entry name" value="PcaD/CatD"/>
</dbReference>
<keyword evidence="2" id="KW-0378">Hydrolase</keyword>
<dbReference type="InterPro" id="IPR029058">
    <property type="entry name" value="AB_hydrolase_fold"/>
</dbReference>
<accession>A0A4R0GCD8</accession>
<dbReference type="Pfam" id="PF00561">
    <property type="entry name" value="Abhydrolase_1"/>
    <property type="match status" value="1"/>
</dbReference>
<dbReference type="GO" id="GO:0042952">
    <property type="term" value="P:beta-ketoadipate pathway"/>
    <property type="evidence" value="ECO:0007669"/>
    <property type="project" value="InterPro"/>
</dbReference>
<dbReference type="EMBL" id="SJOO01000001">
    <property type="protein sequence ID" value="TCB94770.1"/>
    <property type="molecule type" value="Genomic_DNA"/>
</dbReference>
<name>A0A4R0GCD8_9ENTR</name>
<dbReference type="PANTHER" id="PTHR43433">
    <property type="entry name" value="HYDROLASE, ALPHA/BETA FOLD FAMILY PROTEIN"/>
    <property type="match status" value="1"/>
</dbReference>
<comment type="caution">
    <text evidence="2">The sequence shown here is derived from an EMBL/GenBank/DDBJ whole genome shotgun (WGS) entry which is preliminary data.</text>
</comment>
<dbReference type="InterPro" id="IPR050471">
    <property type="entry name" value="AB_hydrolase"/>
</dbReference>
<gene>
    <name evidence="2" type="primary">pcaD</name>
    <name evidence="2" type="ORF">E0L20_01470</name>
</gene>
<dbReference type="PANTHER" id="PTHR43433:SF5">
    <property type="entry name" value="AB HYDROLASE-1 DOMAIN-CONTAINING PROTEIN"/>
    <property type="match status" value="1"/>
</dbReference>
<organism evidence="2 3">
    <name type="scientific">Enterobacter wuhouensis</name>
    <dbReference type="NCBI Taxonomy" id="2529381"/>
    <lineage>
        <taxon>Bacteria</taxon>
        <taxon>Pseudomonadati</taxon>
        <taxon>Pseudomonadota</taxon>
        <taxon>Gammaproteobacteria</taxon>
        <taxon>Enterobacterales</taxon>
        <taxon>Enterobacteriaceae</taxon>
        <taxon>Enterobacter</taxon>
    </lineage>
</organism>
<dbReference type="GO" id="GO:0047570">
    <property type="term" value="F:3-oxoadipate enol-lactonase activity"/>
    <property type="evidence" value="ECO:0007669"/>
    <property type="project" value="UniProtKB-EC"/>
</dbReference>
<evidence type="ECO:0000313" key="3">
    <source>
        <dbReference type="Proteomes" id="UP000291424"/>
    </source>
</evidence>
<dbReference type="OrthoDB" id="9793083at2"/>
<dbReference type="PRINTS" id="PR00111">
    <property type="entry name" value="ABHYDROLASE"/>
</dbReference>
<feature type="domain" description="AB hydrolase-1" evidence="1">
    <location>
        <begin position="14"/>
        <end position="232"/>
    </location>
</feature>
<dbReference type="EC" id="3.1.1.24" evidence="2"/>
<dbReference type="RefSeq" id="WP_131632346.1">
    <property type="nucleotide sequence ID" value="NZ_SJOO01000001.1"/>
</dbReference>
<proteinExistence type="predicted"/>
<dbReference type="NCBIfam" id="TIGR02427">
    <property type="entry name" value="protocat_pcaD"/>
    <property type="match status" value="1"/>
</dbReference>
<dbReference type="InterPro" id="IPR000073">
    <property type="entry name" value="AB_hydrolase_1"/>
</dbReference>
<protein>
    <submittedName>
        <fullName evidence="2">3-oxoadipate enol-lactonase</fullName>
        <ecNumber evidence="2">3.1.1.24</ecNumber>
    </submittedName>
</protein>
<reference evidence="2 3" key="1">
    <citation type="submission" date="2019-02" db="EMBL/GenBank/DDBJ databases">
        <title>The draft genome of Enterobacter spp. strains.</title>
        <authorList>
            <person name="Wang C."/>
            <person name="Feng Y."/>
            <person name="Zong Z."/>
        </authorList>
    </citation>
    <scope>NUCLEOTIDE SEQUENCE [LARGE SCALE GENOMIC DNA]</scope>
    <source>
        <strain evidence="2 3">WCHEW120002</strain>
    </source>
</reference>
<evidence type="ECO:0000313" key="2">
    <source>
        <dbReference type="EMBL" id="TCB94770.1"/>
    </source>
</evidence>
<sequence length="259" mass="28196">MDLEYRLDGPSDAPLLVLSNSLGTTYGMWEAQMPAFTQHFRVLRYNTRGHGRSPLPPGGVSLASLGNDVIALLDRLGVEQAHFCGISLGGMTGLWLNHHAPERFHRLVVANTAAKIGEPEGWRQRAALVRQQGMAPVAATAAERWFTPAFRQRHPEAVQPLIDALGETSPEGYAACCDALALADLRNDVQAMPRPMLVIAGDEDPVTTLRDAERLVEDAPQARCLALPASHLSNVACAGVFSQYVTRFLTAGAQHEYHR</sequence>
<dbReference type="SUPFAM" id="SSF53474">
    <property type="entry name" value="alpha/beta-Hydrolases"/>
    <property type="match status" value="1"/>
</dbReference>
<dbReference type="Proteomes" id="UP000291424">
    <property type="component" value="Unassembled WGS sequence"/>
</dbReference>